<name>A0A840A9V0_9PROT</name>
<dbReference type="InterPro" id="IPR026286">
    <property type="entry name" value="MaiA/AMDase"/>
</dbReference>
<comment type="caution">
    <text evidence="1">The sequence shown here is derived from an EMBL/GenBank/DDBJ whole genome shotgun (WGS) entry which is preliminary data.</text>
</comment>
<dbReference type="GO" id="GO:0050076">
    <property type="term" value="F:maleate isomerase activity"/>
    <property type="evidence" value="ECO:0007669"/>
    <property type="project" value="UniProtKB-EC"/>
</dbReference>
<evidence type="ECO:0000313" key="1">
    <source>
        <dbReference type="EMBL" id="MBB3897273.1"/>
    </source>
</evidence>
<dbReference type="EC" id="5.2.1.1" evidence="1"/>
<dbReference type="InterPro" id="IPR053714">
    <property type="entry name" value="Iso_Racemase_Enz_sf"/>
</dbReference>
<dbReference type="Proteomes" id="UP000553193">
    <property type="component" value="Unassembled WGS sequence"/>
</dbReference>
<reference evidence="1 2" key="1">
    <citation type="submission" date="2020-08" db="EMBL/GenBank/DDBJ databases">
        <title>Genomic Encyclopedia of Type Strains, Phase IV (KMG-IV): sequencing the most valuable type-strain genomes for metagenomic binning, comparative biology and taxonomic classification.</title>
        <authorList>
            <person name="Goeker M."/>
        </authorList>
    </citation>
    <scope>NUCLEOTIDE SEQUENCE [LARGE SCALE GENOMIC DNA]</scope>
    <source>
        <strain evidence="1 2">DSM 19979</strain>
    </source>
</reference>
<keyword evidence="1" id="KW-0413">Isomerase</keyword>
<evidence type="ECO:0000313" key="2">
    <source>
        <dbReference type="Proteomes" id="UP000553193"/>
    </source>
</evidence>
<proteinExistence type="predicted"/>
<dbReference type="Pfam" id="PF17645">
    <property type="entry name" value="Amdase"/>
    <property type="match status" value="1"/>
</dbReference>
<sequence>MILPGPRVLATITPSGNTVVEAVTQAMLRAQPDVLPIFSRIAVHGAVDRFPDRYDLDGMLGAAELLSHAKPDVIVWNGSKGGIIGLDHDRDLVARITAATGVPATTSALVLEARLKARGPTRLGLITPYADAYQARLLDAFAGRGWVVSAESHLGLTDNLSYAAMPLERLRAQCEAVAPHCDVLLGWCTNCPVAALGPEVAGRPLWDATALGVEGGLALIPPPSAAG</sequence>
<dbReference type="EMBL" id="JACIDJ010000001">
    <property type="protein sequence ID" value="MBB3897273.1"/>
    <property type="molecule type" value="Genomic_DNA"/>
</dbReference>
<dbReference type="Gene3D" id="3.40.50.12500">
    <property type="match status" value="1"/>
</dbReference>
<protein>
    <submittedName>
        <fullName evidence="1">Maleate isomerase</fullName>
        <ecNumber evidence="1">5.2.1.1</ecNumber>
    </submittedName>
</protein>
<dbReference type="RefSeq" id="WP_184382201.1">
    <property type="nucleotide sequence ID" value="NZ_JACIDJ010000001.1"/>
</dbReference>
<dbReference type="AlphaFoldDB" id="A0A840A9V0"/>
<keyword evidence="2" id="KW-1185">Reference proteome</keyword>
<organism evidence="1 2">
    <name type="scientific">Roseococcus suduntuyensis</name>
    <dbReference type="NCBI Taxonomy" id="455361"/>
    <lineage>
        <taxon>Bacteria</taxon>
        <taxon>Pseudomonadati</taxon>
        <taxon>Pseudomonadota</taxon>
        <taxon>Alphaproteobacteria</taxon>
        <taxon>Acetobacterales</taxon>
        <taxon>Roseomonadaceae</taxon>
        <taxon>Roseococcus</taxon>
    </lineage>
</organism>
<dbReference type="PANTHER" id="PTHR40267">
    <property type="entry name" value="BLR3294 PROTEIN"/>
    <property type="match status" value="1"/>
</dbReference>
<accession>A0A840A9V0</accession>
<dbReference type="PANTHER" id="PTHR40267:SF1">
    <property type="entry name" value="BLR3294 PROTEIN"/>
    <property type="match status" value="1"/>
</dbReference>
<gene>
    <name evidence="1" type="ORF">GGQ83_000699</name>
</gene>